<feature type="domain" description="RNA polymerase sigma-70 region 2" evidence="7">
    <location>
        <begin position="45"/>
        <end position="112"/>
    </location>
</feature>
<dbReference type="Pfam" id="PF08281">
    <property type="entry name" value="Sigma70_r4_2"/>
    <property type="match status" value="1"/>
</dbReference>
<dbReference type="InterPro" id="IPR014284">
    <property type="entry name" value="RNA_pol_sigma-70_dom"/>
</dbReference>
<keyword evidence="5 6" id="KW-0804">Transcription</keyword>
<dbReference type="Pfam" id="PF04542">
    <property type="entry name" value="Sigma70_r2"/>
    <property type="match status" value="1"/>
</dbReference>
<dbReference type="Gene3D" id="1.10.1740.10">
    <property type="match status" value="1"/>
</dbReference>
<comment type="similarity">
    <text evidence="1 6">Belongs to the sigma-70 factor family. ECF subfamily.</text>
</comment>
<dbReference type="InterPro" id="IPR036388">
    <property type="entry name" value="WH-like_DNA-bd_sf"/>
</dbReference>
<dbReference type="PROSITE" id="PS01063">
    <property type="entry name" value="SIGMA70_ECF"/>
    <property type="match status" value="1"/>
</dbReference>
<evidence type="ECO:0000256" key="4">
    <source>
        <dbReference type="ARBA" id="ARBA00023125"/>
    </source>
</evidence>
<evidence type="ECO:0000259" key="8">
    <source>
        <dbReference type="Pfam" id="PF08281"/>
    </source>
</evidence>
<dbReference type="PANTHER" id="PTHR43133">
    <property type="entry name" value="RNA POLYMERASE ECF-TYPE SIGMA FACTO"/>
    <property type="match status" value="1"/>
</dbReference>
<keyword evidence="2 6" id="KW-0805">Transcription regulation</keyword>
<dbReference type="PANTHER" id="PTHR43133:SF60">
    <property type="entry name" value="RNA POLYMERASE SIGMA FACTOR SIGV"/>
    <property type="match status" value="1"/>
</dbReference>
<protein>
    <recommendedName>
        <fullName evidence="6">RNA polymerase sigma factor</fullName>
    </recommendedName>
</protein>
<dbReference type="CDD" id="cd06171">
    <property type="entry name" value="Sigma70_r4"/>
    <property type="match status" value="1"/>
</dbReference>
<dbReference type="Gene3D" id="1.10.10.10">
    <property type="entry name" value="Winged helix-like DNA-binding domain superfamily/Winged helix DNA-binding domain"/>
    <property type="match status" value="1"/>
</dbReference>
<dbReference type="SUPFAM" id="SSF88946">
    <property type="entry name" value="Sigma2 domain of RNA polymerase sigma factors"/>
    <property type="match status" value="1"/>
</dbReference>
<dbReference type="Proteomes" id="UP001238088">
    <property type="component" value="Unassembled WGS sequence"/>
</dbReference>
<keyword evidence="4 6" id="KW-0238">DNA-binding</keyword>
<dbReference type="EMBL" id="JAUSUB010000002">
    <property type="protein sequence ID" value="MDQ0268979.1"/>
    <property type="molecule type" value="Genomic_DNA"/>
</dbReference>
<keyword evidence="3 6" id="KW-0731">Sigma factor</keyword>
<evidence type="ECO:0000313" key="9">
    <source>
        <dbReference type="EMBL" id="MDQ0268979.1"/>
    </source>
</evidence>
<dbReference type="SUPFAM" id="SSF88659">
    <property type="entry name" value="Sigma3 and sigma4 domains of RNA polymerase sigma factors"/>
    <property type="match status" value="1"/>
</dbReference>
<accession>A0ABU0ACK1</accession>
<evidence type="ECO:0000256" key="1">
    <source>
        <dbReference type="ARBA" id="ARBA00010641"/>
    </source>
</evidence>
<evidence type="ECO:0000313" key="10">
    <source>
        <dbReference type="Proteomes" id="UP001238088"/>
    </source>
</evidence>
<name>A0ABU0ACK1_9BACI</name>
<evidence type="ECO:0000259" key="7">
    <source>
        <dbReference type="Pfam" id="PF04542"/>
    </source>
</evidence>
<dbReference type="InterPro" id="IPR007627">
    <property type="entry name" value="RNA_pol_sigma70_r2"/>
</dbReference>
<gene>
    <name evidence="9" type="ORF">J2S17_000848</name>
</gene>
<dbReference type="NCBIfam" id="NF007216">
    <property type="entry name" value="PRK09638.1"/>
    <property type="match status" value="1"/>
</dbReference>
<dbReference type="RefSeq" id="WP_307472156.1">
    <property type="nucleotide sequence ID" value="NZ_JAUSUB010000002.1"/>
</dbReference>
<proteinExistence type="inferred from homology"/>
<evidence type="ECO:0000256" key="5">
    <source>
        <dbReference type="ARBA" id="ARBA00023163"/>
    </source>
</evidence>
<feature type="domain" description="RNA polymerase sigma factor 70 region 4 type 2" evidence="8">
    <location>
        <begin position="142"/>
        <end position="186"/>
    </location>
</feature>
<reference evidence="9 10" key="1">
    <citation type="submission" date="2023-07" db="EMBL/GenBank/DDBJ databases">
        <title>Genomic Encyclopedia of Type Strains, Phase IV (KMG-IV): sequencing the most valuable type-strain genomes for metagenomic binning, comparative biology and taxonomic classification.</title>
        <authorList>
            <person name="Goeker M."/>
        </authorList>
    </citation>
    <scope>NUCLEOTIDE SEQUENCE [LARGE SCALE GENOMIC DNA]</scope>
    <source>
        <strain evidence="9 10">DSM 23494</strain>
    </source>
</reference>
<evidence type="ECO:0000256" key="3">
    <source>
        <dbReference type="ARBA" id="ARBA00023082"/>
    </source>
</evidence>
<sequence>MNDFIIYSSYLYEKGIEVKVSVRAVEEKQLIRRAKKGDQLAFAKLFQENYPILFKYLIKVTMSAELSEELTQETMAKAIEKMHVFHERSKFSTWLISIATNLYIDFQRKAKRERNWKAQEDAYRKMKWQVESNNEDWNDALTELGKLPEGHRVPIVLKHYYGYSYDEIGEIMNISSGTVKSRVHNGIMAVRKGMNINEED</sequence>
<dbReference type="InterPro" id="IPR013324">
    <property type="entry name" value="RNA_pol_sigma_r3/r4-like"/>
</dbReference>
<dbReference type="InterPro" id="IPR000838">
    <property type="entry name" value="RNA_pol_sigma70_ECF_CS"/>
</dbReference>
<evidence type="ECO:0000256" key="6">
    <source>
        <dbReference type="RuleBase" id="RU000716"/>
    </source>
</evidence>
<dbReference type="NCBIfam" id="TIGR02937">
    <property type="entry name" value="sigma70-ECF"/>
    <property type="match status" value="1"/>
</dbReference>
<dbReference type="InterPro" id="IPR013325">
    <property type="entry name" value="RNA_pol_sigma_r2"/>
</dbReference>
<keyword evidence="10" id="KW-1185">Reference proteome</keyword>
<dbReference type="InterPro" id="IPR039425">
    <property type="entry name" value="RNA_pol_sigma-70-like"/>
</dbReference>
<evidence type="ECO:0000256" key="2">
    <source>
        <dbReference type="ARBA" id="ARBA00023015"/>
    </source>
</evidence>
<comment type="caution">
    <text evidence="9">The sequence shown here is derived from an EMBL/GenBank/DDBJ whole genome shotgun (WGS) entry which is preliminary data.</text>
</comment>
<organism evidence="9 10">
    <name type="scientific">Cytobacillus purgationiresistens</name>
    <dbReference type="NCBI Taxonomy" id="863449"/>
    <lineage>
        <taxon>Bacteria</taxon>
        <taxon>Bacillati</taxon>
        <taxon>Bacillota</taxon>
        <taxon>Bacilli</taxon>
        <taxon>Bacillales</taxon>
        <taxon>Bacillaceae</taxon>
        <taxon>Cytobacillus</taxon>
    </lineage>
</organism>
<dbReference type="InterPro" id="IPR013249">
    <property type="entry name" value="RNA_pol_sigma70_r4_t2"/>
</dbReference>